<keyword evidence="12" id="KW-1185">Reference proteome</keyword>
<dbReference type="InterPro" id="IPR012946">
    <property type="entry name" value="X8"/>
</dbReference>
<evidence type="ECO:0000256" key="2">
    <source>
        <dbReference type="ARBA" id="ARBA00022475"/>
    </source>
</evidence>
<feature type="signal peptide" evidence="9">
    <location>
        <begin position="1"/>
        <end position="19"/>
    </location>
</feature>
<evidence type="ECO:0000256" key="8">
    <source>
        <dbReference type="SAM" id="MobiDB-lite"/>
    </source>
</evidence>
<dbReference type="OrthoDB" id="1930814at2759"/>
<dbReference type="Proteomes" id="UP000236161">
    <property type="component" value="Unassembled WGS sequence"/>
</dbReference>
<dbReference type="EMBL" id="KZ452026">
    <property type="protein sequence ID" value="PKA50353.1"/>
    <property type="molecule type" value="Genomic_DNA"/>
</dbReference>
<dbReference type="Pfam" id="PF07983">
    <property type="entry name" value="X8"/>
    <property type="match status" value="1"/>
</dbReference>
<dbReference type="GO" id="GO:0005886">
    <property type="term" value="C:plasma membrane"/>
    <property type="evidence" value="ECO:0007669"/>
    <property type="project" value="UniProtKB-SubCell"/>
</dbReference>
<name>A0A2I0A4A7_9ASPA</name>
<keyword evidence="4 9" id="KW-0732">Signal</keyword>
<evidence type="ECO:0000313" key="12">
    <source>
        <dbReference type="Proteomes" id="UP000236161"/>
    </source>
</evidence>
<evidence type="ECO:0000256" key="5">
    <source>
        <dbReference type="ARBA" id="ARBA00023136"/>
    </source>
</evidence>
<dbReference type="GO" id="GO:0098552">
    <property type="term" value="C:side of membrane"/>
    <property type="evidence" value="ECO:0007669"/>
    <property type="project" value="UniProtKB-KW"/>
</dbReference>
<dbReference type="AlphaFoldDB" id="A0A2I0A4A7"/>
<keyword evidence="11" id="KW-0808">Transferase</keyword>
<evidence type="ECO:0000313" key="11">
    <source>
        <dbReference type="EMBL" id="PKA50353.1"/>
    </source>
</evidence>
<dbReference type="EC" id="2.7.13.3" evidence="11"/>
<dbReference type="GO" id="GO:0009506">
    <property type="term" value="C:plasmodesma"/>
    <property type="evidence" value="ECO:0007669"/>
    <property type="project" value="UniProtKB-ARBA"/>
</dbReference>
<keyword evidence="6" id="KW-1015">Disulfide bond</keyword>
<dbReference type="STRING" id="1088818.A0A2I0A4A7"/>
<keyword evidence="3" id="KW-0336">GPI-anchor</keyword>
<dbReference type="PANTHER" id="PTHR31044:SF25">
    <property type="entry name" value="PLASMODESMATA CALLOSE-BINDING PROTEIN 3"/>
    <property type="match status" value="1"/>
</dbReference>
<proteinExistence type="predicted"/>
<dbReference type="Gene3D" id="1.20.58.1040">
    <property type="match status" value="1"/>
</dbReference>
<dbReference type="SMART" id="SM00768">
    <property type="entry name" value="X8"/>
    <property type="match status" value="1"/>
</dbReference>
<reference evidence="11 12" key="1">
    <citation type="journal article" date="2017" name="Nature">
        <title>The Apostasia genome and the evolution of orchids.</title>
        <authorList>
            <person name="Zhang G.Q."/>
            <person name="Liu K.W."/>
            <person name="Li Z."/>
            <person name="Lohaus R."/>
            <person name="Hsiao Y.Y."/>
            <person name="Niu S.C."/>
            <person name="Wang J.Y."/>
            <person name="Lin Y.C."/>
            <person name="Xu Q."/>
            <person name="Chen L.J."/>
            <person name="Yoshida K."/>
            <person name="Fujiwara S."/>
            <person name="Wang Z.W."/>
            <person name="Zhang Y.Q."/>
            <person name="Mitsuda N."/>
            <person name="Wang M."/>
            <person name="Liu G.H."/>
            <person name="Pecoraro L."/>
            <person name="Huang H.X."/>
            <person name="Xiao X.J."/>
            <person name="Lin M."/>
            <person name="Wu X.Y."/>
            <person name="Wu W.L."/>
            <person name="Chen Y.Y."/>
            <person name="Chang S.B."/>
            <person name="Sakamoto S."/>
            <person name="Ohme-Takagi M."/>
            <person name="Yagi M."/>
            <person name="Zeng S.J."/>
            <person name="Shen C.Y."/>
            <person name="Yeh C.M."/>
            <person name="Luo Y.B."/>
            <person name="Tsai W.C."/>
            <person name="Van de Peer Y."/>
            <person name="Liu Z.J."/>
        </authorList>
    </citation>
    <scope>NUCLEOTIDE SEQUENCE [LARGE SCALE GENOMIC DNA]</scope>
    <source>
        <strain evidence="12">cv. Shenzhen</strain>
        <tissue evidence="11">Stem</tissue>
    </source>
</reference>
<keyword evidence="3" id="KW-0449">Lipoprotein</keyword>
<dbReference type="FunFam" id="1.20.58.1040:FF:000001">
    <property type="entry name" value="Glucan endo-1,3-beta-glucosidase 4"/>
    <property type="match status" value="1"/>
</dbReference>
<evidence type="ECO:0000256" key="1">
    <source>
        <dbReference type="ARBA" id="ARBA00004609"/>
    </source>
</evidence>
<dbReference type="GO" id="GO:0004673">
    <property type="term" value="F:protein histidine kinase activity"/>
    <property type="evidence" value="ECO:0007669"/>
    <property type="project" value="UniProtKB-EC"/>
</dbReference>
<feature type="chain" id="PRO_5014152734" evidence="9">
    <location>
        <begin position="20"/>
        <end position="171"/>
    </location>
</feature>
<accession>A0A2I0A4A7</accession>
<sequence length="171" mass="16929">MAATVFLVFFLAMAGVSDAAWCVCKGDLSNPSLQKTLDYACGAGADCNPILQNGPCFNPNTVIAHCSYAANSYYQRKGQAQGSCDFSGTAAISSTDPSGNGCTYPATSSAAGTGSSTPSGFTPTQTGTGGLGSLGPSGSTTSIDGNGASGFHPLSGMALVLSGLAFLSILL</sequence>
<evidence type="ECO:0000256" key="7">
    <source>
        <dbReference type="ARBA" id="ARBA00023180"/>
    </source>
</evidence>
<evidence type="ECO:0000256" key="6">
    <source>
        <dbReference type="ARBA" id="ARBA00023157"/>
    </source>
</evidence>
<dbReference type="PANTHER" id="PTHR31044">
    <property type="entry name" value="BETA-1,3 GLUCANASE"/>
    <property type="match status" value="1"/>
</dbReference>
<keyword evidence="7" id="KW-0325">Glycoprotein</keyword>
<evidence type="ECO:0000256" key="4">
    <source>
        <dbReference type="ARBA" id="ARBA00022729"/>
    </source>
</evidence>
<feature type="region of interest" description="Disordered" evidence="8">
    <location>
        <begin position="110"/>
        <end position="139"/>
    </location>
</feature>
<feature type="domain" description="X8" evidence="10">
    <location>
        <begin position="20"/>
        <end position="104"/>
    </location>
</feature>
<gene>
    <name evidence="11" type="ORF">AXF42_Ash013442</name>
</gene>
<evidence type="ECO:0000256" key="3">
    <source>
        <dbReference type="ARBA" id="ARBA00022622"/>
    </source>
</evidence>
<keyword evidence="2" id="KW-1003">Cell membrane</keyword>
<evidence type="ECO:0000256" key="9">
    <source>
        <dbReference type="SAM" id="SignalP"/>
    </source>
</evidence>
<comment type="subcellular location">
    <subcellularLocation>
        <location evidence="1">Cell membrane</location>
        <topology evidence="1">Lipid-anchor</topology>
        <topology evidence="1">GPI-anchor</topology>
    </subcellularLocation>
</comment>
<protein>
    <submittedName>
        <fullName evidence="11">Glucan endo-1,3-beta-glucosidase-like protein 3</fullName>
        <ecNumber evidence="11">2.7.13.3</ecNumber>
    </submittedName>
</protein>
<keyword evidence="5" id="KW-0472">Membrane</keyword>
<evidence type="ECO:0000259" key="10">
    <source>
        <dbReference type="SMART" id="SM00768"/>
    </source>
</evidence>
<organism evidence="11 12">
    <name type="scientific">Apostasia shenzhenica</name>
    <dbReference type="NCBI Taxonomy" id="1088818"/>
    <lineage>
        <taxon>Eukaryota</taxon>
        <taxon>Viridiplantae</taxon>
        <taxon>Streptophyta</taxon>
        <taxon>Embryophyta</taxon>
        <taxon>Tracheophyta</taxon>
        <taxon>Spermatophyta</taxon>
        <taxon>Magnoliopsida</taxon>
        <taxon>Liliopsida</taxon>
        <taxon>Asparagales</taxon>
        <taxon>Orchidaceae</taxon>
        <taxon>Apostasioideae</taxon>
        <taxon>Apostasia</taxon>
    </lineage>
</organism>
<dbReference type="InterPro" id="IPR044788">
    <property type="entry name" value="X8_dom_prot"/>
</dbReference>
<feature type="compositionally biased region" description="Low complexity" evidence="8">
    <location>
        <begin position="110"/>
        <end position="126"/>
    </location>
</feature>